<dbReference type="SUPFAM" id="SSF46689">
    <property type="entry name" value="Homeodomain-like"/>
    <property type="match status" value="1"/>
</dbReference>
<dbReference type="SMART" id="SM00717">
    <property type="entry name" value="SANT"/>
    <property type="match status" value="1"/>
</dbReference>
<proteinExistence type="predicted"/>
<dbReference type="Proteomes" id="UP001311799">
    <property type="component" value="Unassembled WGS sequence"/>
</dbReference>
<dbReference type="InterPro" id="IPR001005">
    <property type="entry name" value="SANT/Myb"/>
</dbReference>
<feature type="domain" description="Myb-like" evidence="2">
    <location>
        <begin position="209"/>
        <end position="257"/>
    </location>
</feature>
<evidence type="ECO:0000259" key="2">
    <source>
        <dbReference type="SMART" id="SM00717"/>
    </source>
</evidence>
<name>A0AAV9XU09_9CRYT</name>
<feature type="compositionally biased region" description="Polar residues" evidence="1">
    <location>
        <begin position="39"/>
        <end position="58"/>
    </location>
</feature>
<evidence type="ECO:0000313" key="4">
    <source>
        <dbReference type="Proteomes" id="UP001311799"/>
    </source>
</evidence>
<feature type="compositionally biased region" description="Low complexity" evidence="1">
    <location>
        <begin position="59"/>
        <end position="69"/>
    </location>
</feature>
<keyword evidence="4" id="KW-1185">Reference proteome</keyword>
<comment type="caution">
    <text evidence="3">The sequence shown here is derived from an EMBL/GenBank/DDBJ whole genome shotgun (WGS) entry which is preliminary data.</text>
</comment>
<dbReference type="Pfam" id="PF15963">
    <property type="entry name" value="Myb_DNA-bind_7"/>
    <property type="match status" value="1"/>
</dbReference>
<evidence type="ECO:0000313" key="3">
    <source>
        <dbReference type="EMBL" id="KAK6588191.1"/>
    </source>
</evidence>
<dbReference type="EMBL" id="JAWDEY010000034">
    <property type="protein sequence ID" value="KAK6588191.1"/>
    <property type="molecule type" value="Genomic_DNA"/>
</dbReference>
<feature type="region of interest" description="Disordered" evidence="1">
    <location>
        <begin position="27"/>
        <end position="69"/>
    </location>
</feature>
<gene>
    <name evidence="3" type="ORF">RS030_6827</name>
</gene>
<dbReference type="InterPro" id="IPR009057">
    <property type="entry name" value="Homeodomain-like_sf"/>
</dbReference>
<dbReference type="InterPro" id="IPR039467">
    <property type="entry name" value="TFIIIB_B''_Myb"/>
</dbReference>
<sequence>MGGNDANKGDKATLWSIVIKTAYRKRRSKRKQVERDDATNSNSVDLNCTDPTSAGTYRNSEGSGNVNSSSKEHYYDKNFVGSNNNNSESCDDLLKFLLEPSMGSGNVNNENKKMNTNCNINNSNSSTIFTGDNGSFLNEIFSTDKLSGNGGSKLSLDCKGEIIIEDSSLMNNSGRQIDWLGLMEGRVYINENMAGTCLQPFSGAYKRTKGKRWSLEQTEKFYDALSLFGTDLMLVKSVFPEFTDKQVHDKFKAEEKRNKDRLDNILLNNKRKLTKEDIDKFNLKYNS</sequence>
<organism evidence="3 4">
    <name type="scientific">Cryptosporidium xiaoi</name>
    <dbReference type="NCBI Taxonomy" id="659607"/>
    <lineage>
        <taxon>Eukaryota</taxon>
        <taxon>Sar</taxon>
        <taxon>Alveolata</taxon>
        <taxon>Apicomplexa</taxon>
        <taxon>Conoidasida</taxon>
        <taxon>Coccidia</taxon>
        <taxon>Eucoccidiorida</taxon>
        <taxon>Eimeriorina</taxon>
        <taxon>Cryptosporidiidae</taxon>
        <taxon>Cryptosporidium</taxon>
    </lineage>
</organism>
<evidence type="ECO:0000256" key="1">
    <source>
        <dbReference type="SAM" id="MobiDB-lite"/>
    </source>
</evidence>
<reference evidence="3 4" key="1">
    <citation type="submission" date="2023-10" db="EMBL/GenBank/DDBJ databases">
        <title>Comparative genomics analysis reveals potential genetic determinants of host preference in Cryptosporidium xiaoi.</title>
        <authorList>
            <person name="Xiao L."/>
            <person name="Li J."/>
        </authorList>
    </citation>
    <scope>NUCLEOTIDE SEQUENCE [LARGE SCALE GENOMIC DNA]</scope>
    <source>
        <strain evidence="3 4">52996</strain>
    </source>
</reference>
<dbReference type="AlphaFoldDB" id="A0AAV9XU09"/>
<protein>
    <recommendedName>
        <fullName evidence="2">Myb-like domain-containing protein</fullName>
    </recommendedName>
</protein>
<accession>A0AAV9XU09</accession>